<keyword evidence="1" id="KW-0472">Membrane</keyword>
<feature type="transmembrane region" description="Helical" evidence="1">
    <location>
        <begin position="183"/>
        <end position="203"/>
    </location>
</feature>
<dbReference type="PROSITE" id="PS51257">
    <property type="entry name" value="PROKAR_LIPOPROTEIN"/>
    <property type="match status" value="1"/>
</dbReference>
<accession>A0AAT9UQ23</accession>
<organism evidence="2">
    <name type="scientific">Condorpox virus</name>
    <dbReference type="NCBI Taxonomy" id="3049970"/>
    <lineage>
        <taxon>Viruses</taxon>
        <taxon>Varidnaviria</taxon>
        <taxon>Bamfordvirae</taxon>
        <taxon>Nucleocytoviricota</taxon>
        <taxon>Pokkesviricetes</taxon>
        <taxon>Chitovirales</taxon>
        <taxon>Poxviridae</taxon>
        <taxon>Chordopoxvirinae</taxon>
        <taxon>Avipoxvirus</taxon>
    </lineage>
</organism>
<reference evidence="2" key="1">
    <citation type="submission" date="2023-04" db="EMBL/GenBank/DDBJ databases">
        <title>Genomic characterization of avipoxvirus isolates from Andean condor (Vultur gryphus).</title>
        <authorList>
            <person name="Butt S.L."/>
            <person name="Do Nascimento G.M."/>
            <person name="Tripathy D.N."/>
            <person name="Diel D.G."/>
        </authorList>
    </citation>
    <scope>NUCLEOTIDE SEQUENCE</scope>
    <source>
        <strain evidence="2">CDPV99</strain>
    </source>
</reference>
<keyword evidence="1" id="KW-1133">Transmembrane helix</keyword>
<protein>
    <submittedName>
        <fullName evidence="2">Uncharacterized protein</fullName>
    </submittedName>
</protein>
<keyword evidence="1" id="KW-0812">Transmembrane</keyword>
<gene>
    <name evidence="2" type="ORF">CDPV99-280</name>
</gene>
<evidence type="ECO:0000313" key="2">
    <source>
        <dbReference type="EMBL" id="WHV01396.1"/>
    </source>
</evidence>
<name>A0AAT9UQ23_9POXV</name>
<dbReference type="EMBL" id="OQ865376">
    <property type="protein sequence ID" value="WHV01396.1"/>
    <property type="molecule type" value="Genomic_DNA"/>
</dbReference>
<evidence type="ECO:0000256" key="1">
    <source>
        <dbReference type="SAM" id="Phobius"/>
    </source>
</evidence>
<proteinExistence type="predicted"/>
<sequence length="253" mass="29833">MDYKILKRDSKSLLILVICTYINVSFSCKRSILDNKGNISINICPSTSQECISWMSIERMFFDHHDFDTLGIFIYPSTYHILKPNELMNFTLSKIYLIGWDKGNLYQISIGVKKTCNKELQTQYSFQKIETIHIDDSLLVNEQDFDKNTVPETDSLQEYDNITSVIIEHTNNTTKNFFHYYKVYNYIVIPICTLLILIIVTYITCNNKTCFFKKYIDKIDDIEDFILIKFHQEKEPLFQDIEGIDTDSEDEDY</sequence>